<evidence type="ECO:0000256" key="1">
    <source>
        <dbReference type="SAM" id="SignalP"/>
    </source>
</evidence>
<dbReference type="EMBL" id="PVTD01000005">
    <property type="protein sequence ID" value="PRY22992.1"/>
    <property type="molecule type" value="Genomic_DNA"/>
</dbReference>
<evidence type="ECO:0000313" key="2">
    <source>
        <dbReference type="EMBL" id="PRY22992.1"/>
    </source>
</evidence>
<dbReference type="AlphaFoldDB" id="A0A2T0RPC7"/>
<dbReference type="OrthoDB" id="9130422at2"/>
<dbReference type="InterPro" id="IPR032347">
    <property type="entry name" value="DUF4864"/>
</dbReference>
<organism evidence="2 3">
    <name type="scientific">Aliiruegeria haliotis</name>
    <dbReference type="NCBI Taxonomy" id="1280846"/>
    <lineage>
        <taxon>Bacteria</taxon>
        <taxon>Pseudomonadati</taxon>
        <taxon>Pseudomonadota</taxon>
        <taxon>Alphaproteobacteria</taxon>
        <taxon>Rhodobacterales</taxon>
        <taxon>Roseobacteraceae</taxon>
        <taxon>Aliiruegeria</taxon>
    </lineage>
</organism>
<dbReference type="Proteomes" id="UP000239480">
    <property type="component" value="Unassembled WGS sequence"/>
</dbReference>
<keyword evidence="3" id="KW-1185">Reference proteome</keyword>
<feature type="signal peptide" evidence="1">
    <location>
        <begin position="1"/>
        <end position="21"/>
    </location>
</feature>
<accession>A0A2T0RPC7</accession>
<sequence>MFYREALGVVMLAVLAQMAPAQQASSGSVEDVIRDQMAAFQSDDWERAFGHASPSIQGIFRTPETFGEMVRRGYPMVWRPGEIRFGAMSEKSDRRVQVVIVTDERGVPHALEYEMVPAPEGWKINGVRLLQSDVGA</sequence>
<protein>
    <submittedName>
        <fullName evidence="2">Uncharacterized protein DUF4864</fullName>
    </submittedName>
</protein>
<proteinExistence type="predicted"/>
<feature type="chain" id="PRO_5015692353" evidence="1">
    <location>
        <begin position="22"/>
        <end position="136"/>
    </location>
</feature>
<comment type="caution">
    <text evidence="2">The sequence shown here is derived from an EMBL/GenBank/DDBJ whole genome shotgun (WGS) entry which is preliminary data.</text>
</comment>
<evidence type="ECO:0000313" key="3">
    <source>
        <dbReference type="Proteomes" id="UP000239480"/>
    </source>
</evidence>
<name>A0A2T0RPC7_9RHOB</name>
<reference evidence="2 3" key="1">
    <citation type="submission" date="2018-03" db="EMBL/GenBank/DDBJ databases">
        <title>Genomic Encyclopedia of Archaeal and Bacterial Type Strains, Phase II (KMG-II): from individual species to whole genera.</title>
        <authorList>
            <person name="Goeker M."/>
        </authorList>
    </citation>
    <scope>NUCLEOTIDE SEQUENCE [LARGE SCALE GENOMIC DNA]</scope>
    <source>
        <strain evidence="2 3">DSM 29328</strain>
    </source>
</reference>
<keyword evidence="1" id="KW-0732">Signal</keyword>
<gene>
    <name evidence="2" type="ORF">CLV78_10544</name>
</gene>
<dbReference type="Pfam" id="PF16156">
    <property type="entry name" value="DUF4864"/>
    <property type="match status" value="1"/>
</dbReference>
<dbReference type="RefSeq" id="WP_106205312.1">
    <property type="nucleotide sequence ID" value="NZ_PVTD01000005.1"/>
</dbReference>